<dbReference type="InterPro" id="IPR058751">
    <property type="entry name" value="RDRP_helical"/>
</dbReference>
<organism evidence="2 3">
    <name type="scientific">Stephania cephalantha</name>
    <dbReference type="NCBI Taxonomy" id="152367"/>
    <lineage>
        <taxon>Eukaryota</taxon>
        <taxon>Viridiplantae</taxon>
        <taxon>Streptophyta</taxon>
        <taxon>Embryophyta</taxon>
        <taxon>Tracheophyta</taxon>
        <taxon>Spermatophyta</taxon>
        <taxon>Magnoliopsida</taxon>
        <taxon>Ranunculales</taxon>
        <taxon>Menispermaceae</taxon>
        <taxon>Menispermoideae</taxon>
        <taxon>Cissampelideae</taxon>
        <taxon>Stephania</taxon>
    </lineage>
</organism>
<protein>
    <recommendedName>
        <fullName evidence="1">RDRP helical domain-containing protein</fullName>
    </recommendedName>
</protein>
<evidence type="ECO:0000259" key="1">
    <source>
        <dbReference type="Pfam" id="PF26252"/>
    </source>
</evidence>
<reference evidence="2 3" key="1">
    <citation type="submission" date="2024-01" db="EMBL/GenBank/DDBJ databases">
        <title>Genome assemblies of Stephania.</title>
        <authorList>
            <person name="Yang L."/>
        </authorList>
    </citation>
    <scope>NUCLEOTIDE SEQUENCE [LARGE SCALE GENOMIC DNA]</scope>
    <source>
        <strain evidence="2">JXDWG</strain>
        <tissue evidence="2">Leaf</tissue>
    </source>
</reference>
<dbReference type="Proteomes" id="UP001419268">
    <property type="component" value="Unassembled WGS sequence"/>
</dbReference>
<keyword evidence="3" id="KW-1185">Reference proteome</keyword>
<proteinExistence type="predicted"/>
<dbReference type="EMBL" id="JBBNAG010000011">
    <property type="protein sequence ID" value="KAK9095169.1"/>
    <property type="molecule type" value="Genomic_DNA"/>
</dbReference>
<feature type="domain" description="RDRP helical" evidence="1">
    <location>
        <begin position="208"/>
        <end position="278"/>
    </location>
</feature>
<evidence type="ECO:0000313" key="2">
    <source>
        <dbReference type="EMBL" id="KAK9095169.1"/>
    </source>
</evidence>
<evidence type="ECO:0000313" key="3">
    <source>
        <dbReference type="Proteomes" id="UP001419268"/>
    </source>
</evidence>
<dbReference type="Pfam" id="PF26252">
    <property type="entry name" value="RdRP_helical"/>
    <property type="match status" value="1"/>
</dbReference>
<dbReference type="AlphaFoldDB" id="A0AAP0EUE7"/>
<gene>
    <name evidence="2" type="ORF">Scep_026638</name>
</gene>
<comment type="caution">
    <text evidence="2">The sequence shown here is derived from an EMBL/GenBank/DDBJ whole genome shotgun (WGS) entry which is preliminary data.</text>
</comment>
<sequence>MFTLCGDSRFRFDVRDTLFVTGWRGGTGACSGGNGGVGGSGVGGDGGTDGSAAVAAVDQGRREGSAEIGIRAAETVAKIRGLMAEVAVAAAVRRICGQSDGGLVSSSSSSGPGSSVRARFEKMIRDAQDSVCEAIEAADGGSAADLRRTSGGGGSAADLVWRSVGVGALKEVVSYLKERRIQHIVLGKQLMVREEPKSDHDFPMPNPFFRIQHKEGISFEIMFLVNAAMHKGIINQHQLSEEFFTFLRSQSRELNVAALRHICSYKRPVFDCFRKLKTVLRLAA</sequence>
<name>A0AAP0EUE7_9MAGN</name>
<accession>A0AAP0EUE7</accession>